<dbReference type="Gene3D" id="1.25.40.20">
    <property type="entry name" value="Ankyrin repeat-containing domain"/>
    <property type="match status" value="1"/>
</dbReference>
<dbReference type="PANTHER" id="PTHR24121">
    <property type="entry name" value="NO MECHANORECEPTOR POTENTIAL C, ISOFORM D-RELATED"/>
    <property type="match status" value="1"/>
</dbReference>
<dbReference type="AlphaFoldDB" id="A0AAD8HM28"/>
<dbReference type="InterPro" id="IPR036770">
    <property type="entry name" value="Ankyrin_rpt-contain_sf"/>
</dbReference>
<dbReference type="Proteomes" id="UP001237642">
    <property type="component" value="Unassembled WGS sequence"/>
</dbReference>
<name>A0AAD8HM28_9APIA</name>
<protein>
    <submittedName>
        <fullName evidence="1">Uncharacterized protein</fullName>
    </submittedName>
</protein>
<gene>
    <name evidence="1" type="ORF">POM88_035238</name>
</gene>
<reference evidence="1" key="1">
    <citation type="submission" date="2023-02" db="EMBL/GenBank/DDBJ databases">
        <title>Genome of toxic invasive species Heracleum sosnowskyi carries increased number of genes despite the absence of recent whole-genome duplications.</title>
        <authorList>
            <person name="Schelkunov M."/>
            <person name="Shtratnikova V."/>
            <person name="Makarenko M."/>
            <person name="Klepikova A."/>
            <person name="Omelchenko D."/>
            <person name="Novikova G."/>
            <person name="Obukhova E."/>
            <person name="Bogdanov V."/>
            <person name="Penin A."/>
            <person name="Logacheva M."/>
        </authorList>
    </citation>
    <scope>NUCLEOTIDE SEQUENCE</scope>
    <source>
        <strain evidence="1">Hsosn_3</strain>
        <tissue evidence="1">Leaf</tissue>
    </source>
</reference>
<comment type="caution">
    <text evidence="1">The sequence shown here is derived from an EMBL/GenBank/DDBJ whole genome shotgun (WGS) entry which is preliminary data.</text>
</comment>
<dbReference type="Pfam" id="PF12796">
    <property type="entry name" value="Ank_2"/>
    <property type="match status" value="1"/>
</dbReference>
<sequence length="245" mass="28744">MDNKSIISILSCMDPELYDVVVHDRIERFKAIDKNLSVNKYDQLTPTNNTVLHVACQHRNCESPTFGGPDGRTALHAAVLDKARASMELLLKKRKDLIKVADNYGWTVYHYVAYNDLHAIVKYLVDVEYPDRSVGNLSDIEHKRTPLHVAAYEGKAKWRKTDSWWAKVDWQVLDVNNFTPLDVLQMTDSEQAGQAIVRRVFNRHDVKRYWNPWRIRKKVDREEQRDKNRSPDGKVKRFCYAWWLS</sequence>
<dbReference type="PANTHER" id="PTHR24121:SF23">
    <property type="entry name" value="NO MECHANORECEPTOR POTENTIAL C, ISOFORM H"/>
    <property type="match status" value="1"/>
</dbReference>
<accession>A0AAD8HM28</accession>
<dbReference type="InterPro" id="IPR002110">
    <property type="entry name" value="Ankyrin_rpt"/>
</dbReference>
<dbReference type="SUPFAM" id="SSF48403">
    <property type="entry name" value="Ankyrin repeat"/>
    <property type="match status" value="1"/>
</dbReference>
<keyword evidence="2" id="KW-1185">Reference proteome</keyword>
<proteinExistence type="predicted"/>
<dbReference type="EMBL" id="JAUIZM010000008">
    <property type="protein sequence ID" value="KAK1369146.1"/>
    <property type="molecule type" value="Genomic_DNA"/>
</dbReference>
<reference evidence="1" key="2">
    <citation type="submission" date="2023-05" db="EMBL/GenBank/DDBJ databases">
        <authorList>
            <person name="Schelkunov M.I."/>
        </authorList>
    </citation>
    <scope>NUCLEOTIDE SEQUENCE</scope>
    <source>
        <strain evidence="1">Hsosn_3</strain>
        <tissue evidence="1">Leaf</tissue>
    </source>
</reference>
<dbReference type="SMART" id="SM00248">
    <property type="entry name" value="ANK"/>
    <property type="match status" value="2"/>
</dbReference>
<evidence type="ECO:0000313" key="1">
    <source>
        <dbReference type="EMBL" id="KAK1369146.1"/>
    </source>
</evidence>
<organism evidence="1 2">
    <name type="scientific">Heracleum sosnowskyi</name>
    <dbReference type="NCBI Taxonomy" id="360622"/>
    <lineage>
        <taxon>Eukaryota</taxon>
        <taxon>Viridiplantae</taxon>
        <taxon>Streptophyta</taxon>
        <taxon>Embryophyta</taxon>
        <taxon>Tracheophyta</taxon>
        <taxon>Spermatophyta</taxon>
        <taxon>Magnoliopsida</taxon>
        <taxon>eudicotyledons</taxon>
        <taxon>Gunneridae</taxon>
        <taxon>Pentapetalae</taxon>
        <taxon>asterids</taxon>
        <taxon>campanulids</taxon>
        <taxon>Apiales</taxon>
        <taxon>Apiaceae</taxon>
        <taxon>Apioideae</taxon>
        <taxon>apioid superclade</taxon>
        <taxon>Tordylieae</taxon>
        <taxon>Tordyliinae</taxon>
        <taxon>Heracleum</taxon>
    </lineage>
</organism>
<evidence type="ECO:0000313" key="2">
    <source>
        <dbReference type="Proteomes" id="UP001237642"/>
    </source>
</evidence>